<dbReference type="AlphaFoldDB" id="A0A437RF98"/>
<dbReference type="OrthoDB" id="4717506at2"/>
<dbReference type="Pfam" id="PF03061">
    <property type="entry name" value="4HBT"/>
    <property type="match status" value="1"/>
</dbReference>
<dbReference type="EMBL" id="SACR01000004">
    <property type="protein sequence ID" value="RVU45392.1"/>
    <property type="molecule type" value="Genomic_DNA"/>
</dbReference>
<accession>A0A437RF98</accession>
<dbReference type="InterPro" id="IPR029069">
    <property type="entry name" value="HotDog_dom_sf"/>
</dbReference>
<dbReference type="Gene3D" id="3.10.129.10">
    <property type="entry name" value="Hotdog Thioesterase"/>
    <property type="match status" value="1"/>
</dbReference>
<comment type="caution">
    <text evidence="4">The sequence shown here is derived from an EMBL/GenBank/DDBJ whole genome shotgun (WGS) entry which is preliminary data.</text>
</comment>
<reference evidence="4 5" key="1">
    <citation type="submission" date="2019-01" db="EMBL/GenBank/DDBJ databases">
        <authorList>
            <person name="Chen W.-M."/>
        </authorList>
    </citation>
    <scope>NUCLEOTIDE SEQUENCE [LARGE SCALE GENOMIC DNA]</scope>
    <source>
        <strain evidence="4 5">KYPY4</strain>
    </source>
</reference>
<name>A0A437RF98_9BURK</name>
<dbReference type="CDD" id="cd03443">
    <property type="entry name" value="PaaI_thioesterase"/>
    <property type="match status" value="1"/>
</dbReference>
<dbReference type="InterPro" id="IPR039298">
    <property type="entry name" value="ACOT13"/>
</dbReference>
<proteinExistence type="inferred from homology"/>
<keyword evidence="2" id="KW-0378">Hydrolase</keyword>
<evidence type="ECO:0000256" key="1">
    <source>
        <dbReference type="ARBA" id="ARBA00008324"/>
    </source>
</evidence>
<protein>
    <submittedName>
        <fullName evidence="4">PaaI family thioesterase</fullName>
    </submittedName>
</protein>
<comment type="similarity">
    <text evidence="1">Belongs to the thioesterase PaaI family.</text>
</comment>
<dbReference type="PANTHER" id="PTHR21660:SF1">
    <property type="entry name" value="ACYL-COENZYME A THIOESTERASE 13"/>
    <property type="match status" value="1"/>
</dbReference>
<evidence type="ECO:0000313" key="4">
    <source>
        <dbReference type="EMBL" id="RVU45392.1"/>
    </source>
</evidence>
<evidence type="ECO:0000259" key="3">
    <source>
        <dbReference type="Pfam" id="PF03061"/>
    </source>
</evidence>
<evidence type="ECO:0000256" key="2">
    <source>
        <dbReference type="ARBA" id="ARBA00022801"/>
    </source>
</evidence>
<organism evidence="4 5">
    <name type="scientific">Rubrivivax rivuli</name>
    <dbReference type="NCBI Taxonomy" id="1862385"/>
    <lineage>
        <taxon>Bacteria</taxon>
        <taxon>Pseudomonadati</taxon>
        <taxon>Pseudomonadota</taxon>
        <taxon>Betaproteobacteria</taxon>
        <taxon>Burkholderiales</taxon>
        <taxon>Sphaerotilaceae</taxon>
        <taxon>Rubrivivax</taxon>
    </lineage>
</organism>
<dbReference type="NCBIfam" id="TIGR00369">
    <property type="entry name" value="unchar_dom_1"/>
    <property type="match status" value="1"/>
</dbReference>
<dbReference type="InterPro" id="IPR003736">
    <property type="entry name" value="PAAI_dom"/>
</dbReference>
<keyword evidence="5" id="KW-1185">Reference proteome</keyword>
<dbReference type="InterPro" id="IPR006683">
    <property type="entry name" value="Thioestr_dom"/>
</dbReference>
<dbReference type="GO" id="GO:0047617">
    <property type="term" value="F:fatty acyl-CoA hydrolase activity"/>
    <property type="evidence" value="ECO:0007669"/>
    <property type="project" value="InterPro"/>
</dbReference>
<dbReference type="RefSeq" id="WP_128229490.1">
    <property type="nucleotide sequence ID" value="NZ_SACR01000004.1"/>
</dbReference>
<dbReference type="PANTHER" id="PTHR21660">
    <property type="entry name" value="THIOESTERASE SUPERFAMILY MEMBER-RELATED"/>
    <property type="match status" value="1"/>
</dbReference>
<feature type="domain" description="Thioesterase" evidence="3">
    <location>
        <begin position="40"/>
        <end position="117"/>
    </location>
</feature>
<dbReference type="Proteomes" id="UP000285575">
    <property type="component" value="Unassembled WGS sequence"/>
</dbReference>
<sequence length="145" mass="15763">MEFKVHIPFVQLLGMRLERMAAGEAEIHMDLREEFTNSWGVAHGGVTMTLLDVVMAHAARSADTPEGEALPGVVTIEMKTSFMRPGLGTLVATGKRLHRTVSMAFCEGYVHDQQGVLIGHASGTFKYLKGLPVGGKRIQKLNASD</sequence>
<evidence type="ECO:0000313" key="5">
    <source>
        <dbReference type="Proteomes" id="UP000285575"/>
    </source>
</evidence>
<gene>
    <name evidence="4" type="ORF">EOE66_14805</name>
</gene>
<dbReference type="SUPFAM" id="SSF54637">
    <property type="entry name" value="Thioesterase/thiol ester dehydrase-isomerase"/>
    <property type="match status" value="1"/>
</dbReference>